<dbReference type="InterPro" id="IPR002018">
    <property type="entry name" value="CarbesteraseB"/>
</dbReference>
<keyword evidence="7" id="KW-1185">Reference proteome</keyword>
<feature type="domain" description="Carboxylesterase type B" evidence="5">
    <location>
        <begin position="4"/>
        <end position="118"/>
    </location>
</feature>
<evidence type="ECO:0000313" key="6">
    <source>
        <dbReference type="EMBL" id="KAJ8923395.1"/>
    </source>
</evidence>
<proteinExistence type="inferred from homology"/>
<dbReference type="EMBL" id="JANEYG010000005">
    <property type="protein sequence ID" value="KAJ8923395.1"/>
    <property type="molecule type" value="Genomic_DNA"/>
</dbReference>
<name>A0AAV8W9U5_9CUCU</name>
<accession>A0AAV8W9U5</accession>
<protein>
    <recommendedName>
        <fullName evidence="5">Carboxylesterase type B domain-containing protein</fullName>
    </recommendedName>
</protein>
<reference evidence="6 7" key="1">
    <citation type="journal article" date="2023" name="Insect Mol. Biol.">
        <title>Genome sequencing provides insights into the evolution of gene families encoding plant cell wall-degrading enzymes in longhorned beetles.</title>
        <authorList>
            <person name="Shin N.R."/>
            <person name="Okamura Y."/>
            <person name="Kirsch R."/>
            <person name="Pauchet Y."/>
        </authorList>
    </citation>
    <scope>NUCLEOTIDE SEQUENCE [LARGE SCALE GENOMIC DNA]</scope>
    <source>
        <strain evidence="6">EAD_L_NR</strain>
    </source>
</reference>
<dbReference type="InterPro" id="IPR029058">
    <property type="entry name" value="AB_hydrolase_fold"/>
</dbReference>
<organism evidence="6 7">
    <name type="scientific">Exocentrus adspersus</name>
    <dbReference type="NCBI Taxonomy" id="1586481"/>
    <lineage>
        <taxon>Eukaryota</taxon>
        <taxon>Metazoa</taxon>
        <taxon>Ecdysozoa</taxon>
        <taxon>Arthropoda</taxon>
        <taxon>Hexapoda</taxon>
        <taxon>Insecta</taxon>
        <taxon>Pterygota</taxon>
        <taxon>Neoptera</taxon>
        <taxon>Endopterygota</taxon>
        <taxon>Coleoptera</taxon>
        <taxon>Polyphaga</taxon>
        <taxon>Cucujiformia</taxon>
        <taxon>Chrysomeloidea</taxon>
        <taxon>Cerambycidae</taxon>
        <taxon>Lamiinae</taxon>
        <taxon>Acanthocinini</taxon>
        <taxon>Exocentrus</taxon>
    </lineage>
</organism>
<dbReference type="Proteomes" id="UP001159042">
    <property type="component" value="Unassembled WGS sequence"/>
</dbReference>
<evidence type="ECO:0000256" key="3">
    <source>
        <dbReference type="ARBA" id="ARBA00022801"/>
    </source>
</evidence>
<evidence type="ECO:0000259" key="5">
    <source>
        <dbReference type="Pfam" id="PF00135"/>
    </source>
</evidence>
<dbReference type="GO" id="GO:0052689">
    <property type="term" value="F:carboxylic ester hydrolase activity"/>
    <property type="evidence" value="ECO:0007669"/>
    <property type="project" value="UniProtKB-KW"/>
</dbReference>
<dbReference type="Pfam" id="PF00135">
    <property type="entry name" value="COesterase"/>
    <property type="match status" value="1"/>
</dbReference>
<keyword evidence="4" id="KW-0325">Glycoprotein</keyword>
<keyword evidence="2" id="KW-0719">Serine esterase</keyword>
<evidence type="ECO:0000256" key="4">
    <source>
        <dbReference type="ARBA" id="ARBA00023180"/>
    </source>
</evidence>
<sequence>MTRHAKLQSYHTDVYLYQFSYKGKLGGQIDDDDADLKGVGHTEELPYFWGQNSNEPIDPDDEKTRHRLLTLWTNFVKYLNPTPEEDDFLFNVTWEKVAPNKLVYINLNTTFEMQENPKKYLEWEKIIDVYAIPPLITY</sequence>
<dbReference type="AlphaFoldDB" id="A0AAV8W9U5"/>
<evidence type="ECO:0000256" key="1">
    <source>
        <dbReference type="ARBA" id="ARBA00005964"/>
    </source>
</evidence>
<evidence type="ECO:0000313" key="7">
    <source>
        <dbReference type="Proteomes" id="UP001159042"/>
    </source>
</evidence>
<dbReference type="PANTHER" id="PTHR43142:SF1">
    <property type="entry name" value="CARBOXYLIC ESTER HYDROLASE"/>
    <property type="match status" value="1"/>
</dbReference>
<keyword evidence="3" id="KW-0378">Hydrolase</keyword>
<dbReference type="Gene3D" id="3.40.50.1820">
    <property type="entry name" value="alpha/beta hydrolase"/>
    <property type="match status" value="1"/>
</dbReference>
<gene>
    <name evidence="6" type="ORF">NQ315_001953</name>
</gene>
<dbReference type="SUPFAM" id="SSF53474">
    <property type="entry name" value="alpha/beta-Hydrolases"/>
    <property type="match status" value="1"/>
</dbReference>
<comment type="caution">
    <text evidence="6">The sequence shown here is derived from an EMBL/GenBank/DDBJ whole genome shotgun (WGS) entry which is preliminary data.</text>
</comment>
<evidence type="ECO:0000256" key="2">
    <source>
        <dbReference type="ARBA" id="ARBA00022487"/>
    </source>
</evidence>
<comment type="similarity">
    <text evidence="1">Belongs to the type-B carboxylesterase/lipase family.</text>
</comment>
<dbReference type="PANTHER" id="PTHR43142">
    <property type="entry name" value="CARBOXYLIC ESTER HYDROLASE"/>
    <property type="match status" value="1"/>
</dbReference>